<feature type="compositionally biased region" description="Basic residues" evidence="4">
    <location>
        <begin position="8"/>
        <end position="21"/>
    </location>
</feature>
<reference evidence="6" key="1">
    <citation type="submission" date="2020-11" db="EMBL/GenBank/DDBJ databases">
        <title>Gallus gallus (Chicken) genome, bGalGal1, GRCg7b, maternal haplotype autosomes + Z &amp; W.</title>
        <authorList>
            <person name="Warren W."/>
            <person name="Formenti G."/>
            <person name="Fedrigo O."/>
            <person name="Haase B."/>
            <person name="Mountcastle J."/>
            <person name="Balacco J."/>
            <person name="Tracey A."/>
            <person name="Schneider V."/>
            <person name="Okimoto R."/>
            <person name="Cheng H."/>
            <person name="Hawken R."/>
            <person name="Howe K."/>
            <person name="Jarvis E.D."/>
        </authorList>
    </citation>
    <scope>NUCLEOTIDE SEQUENCE [LARGE SCALE GENOMIC DNA]</scope>
    <source>
        <strain evidence="6">Broiler</strain>
    </source>
</reference>
<dbReference type="GeneTree" id="ENSGT00940000160379"/>
<dbReference type="GO" id="GO:0003924">
    <property type="term" value="F:GTPase activity"/>
    <property type="evidence" value="ECO:0000318"/>
    <property type="project" value="GO_Central"/>
</dbReference>
<dbReference type="PROSITE" id="PS50222">
    <property type="entry name" value="EF_HAND_2"/>
    <property type="match status" value="1"/>
</dbReference>
<keyword evidence="1" id="KW-0547">Nucleotide-binding</keyword>
<feature type="region of interest" description="Disordered" evidence="4">
    <location>
        <begin position="424"/>
        <end position="453"/>
    </location>
</feature>
<dbReference type="InterPro" id="IPR005225">
    <property type="entry name" value="Small_GTP-bd"/>
</dbReference>
<reference evidence="6" key="2">
    <citation type="submission" date="2025-08" db="UniProtKB">
        <authorList>
            <consortium name="Ensembl"/>
        </authorList>
    </citation>
    <scope>IDENTIFICATION</scope>
    <source>
        <strain evidence="6">broiler</strain>
    </source>
</reference>
<feature type="region of interest" description="Disordered" evidence="4">
    <location>
        <begin position="479"/>
        <end position="499"/>
    </location>
</feature>
<dbReference type="FunCoup" id="A0A8V1A3R6">
    <property type="interactions" value="414"/>
</dbReference>
<feature type="compositionally biased region" description="Low complexity" evidence="4">
    <location>
        <begin position="479"/>
        <end position="496"/>
    </location>
</feature>
<feature type="region of interest" description="Disordered" evidence="4">
    <location>
        <begin position="1525"/>
        <end position="1589"/>
    </location>
</feature>
<dbReference type="InterPro" id="IPR050227">
    <property type="entry name" value="Rab"/>
</dbReference>
<evidence type="ECO:0000313" key="7">
    <source>
        <dbReference type="Proteomes" id="UP000000539"/>
    </source>
</evidence>
<dbReference type="NCBIfam" id="TIGR00231">
    <property type="entry name" value="small_GTP"/>
    <property type="match status" value="1"/>
</dbReference>
<feature type="region of interest" description="Disordered" evidence="4">
    <location>
        <begin position="515"/>
        <end position="542"/>
    </location>
</feature>
<dbReference type="PROSITE" id="PS51421">
    <property type="entry name" value="RAS"/>
    <property type="match status" value="1"/>
</dbReference>
<dbReference type="InterPro" id="IPR002048">
    <property type="entry name" value="EF_hand_dom"/>
</dbReference>
<sequence length="1846" mass="197886">MAEQRVGSRGRRMGSSRRRQLRRDAGEEPPWAAAVMQRVQEVVQEQRGDTEGFVTRADMQKLQEEVIPCSTEELELLFDGMDAAGSGQLRTEEFTAGLRQFLSSQKVSKEHRRRKTASRRSCLVLASPTWEGTDSEEKKHFAAFMEQLGVDDRWEEQEIWQLWAKLRKDEPQLLGNLEDFLAKMRHRIQEARSKKEALEEALNKRVAEHNQEVQQLCEALEQQIQEERQRMEQESTARSRLHCAVLQRALDARDREVQRLVAAQEELEAQCHSLSSTQRAASAENRQLEENNRALEEQLQHIHAQLQQTHECLRAARAQQRAEEPRDGVEAELPGETPPSLQMSPEQHRSEMGVRLGYHGSEPKRRSTHHVVWEKPAADTNTSRLLSVEEDPFPEFLKEEQFSGQGSLLREMSDAIAALSTQKLQAPGDAAHCPHDDAEPQTGPPGSAPRETHISHEGLEEDLREGRAAAELRAGDGTQAGASAGAQEEGAAQGDSVEGAGQSLEQMERVLSVQGRGAGGEQQVLKEAESPQEALGDSTEMGEQARVGVEGEGWVQGKMKWEKVQLPGEGENMEAVLKAQKVELPVGGSAADVLWVQGEQLELEVPRWVEVQTAAVQGVTEAPNPEKVDGEGSGTVGHCWGEMEGTELQPLSVDGDLGTEQAENIRPDVQLVEEADRAEPELEEGAGAAAVLGEGLSPAEIPAGSPAGGLVLVSAQGLEMEEAEGSPAESLLHGIPSPEALRDGLDDTAIHLREDAENGGQEPAEPGLLNQPLCELQGEEARQAEGTAAELSLQDKAVSLELLEALSGDTHVQLIAELGEMEESLEAALQPLSVAGDLGTEQAENIGPDMQLVEEADRAEPELEEGAGAAAVLGEGLSPAEIAAGSPAGGLVLVSAQGLETEEAEGSPTKTLLHGIPSPEALRDGLDDTAIHLSEDAEDGGQEPAEPGLLSQPVCELQETGDGQAEGAAAELSLQDKAVSLELLEALSGDTHVQLIAELGEMEESLEAALQPLSVAGDLGTEQAENMGPDVQLVEEADRAELQSLYLGHQPHSEQAESMGPEVQLVGEVGKPELVEIEGEEDSQVDMQLQWGPSQEVPLGGGGHTAVQLTQEVEDEGQDVEHLKEERGMEVVQEEGTGKDELVLVSAQGLEMEEAEGSPAESLLHGIPSPEASRDGLDDTAIHVREDAEDGGQELAEPGLLSQPLCELQGEEARHAEGAAAELSPQEKAVSLELLEGLSGDTHVQLIAELGEMEESLEAALQPLNVAGDLGTEQAENMGPDMQLVEEADRAEPELEEGAGAAAVLGEGLSPAEIAAGSPAGGLVLVSAQELEGKETESLVQLEELTLPYGDSTGADGKPLCSVGLWEVAENPAVGLEAAPCMADNTDVWNRNVEPILHPEYAAAAGHAHPAAGLVAASGPELQILEETQRERADAEGRPLDGARGLEVVQGARLEAEARISVAAQHLELKQGRDASAATLASPVSEVPLQISTLNLDVMMQEDVLIPDVQLVGGSGQAAQRQLQEQVSAQADKGRLHAAPQQPQKPPGVMEAEQAAAGPAETPKQEVPPASALHTGIQQGGDAAEDLSGMALGDSPLVEAVSSMVELSGGQREELNVEKKQEMEQKMSLGGKPSPGEPEAVTVNGAEAAPKDSVEPDHLYNVLFVGDSNVGKTSFLYRLHADTFNPHLAATVGLDYQVKNLMVDNRHFALRMWDSAGQERYHSVTKQFFRKADGVVLMYDITSQYSFADVRYWLSCIQEGAEDGITVLLLGNKTDCAAERQVPTQEGERLAQEHQLLFYECSAASGHNVIESIVSLVRALKVCEDQLRNKAEEVPKVPQKKKGCCW</sequence>
<feature type="compositionally biased region" description="Basic and acidic residues" evidence="4">
    <location>
        <begin position="320"/>
        <end position="329"/>
    </location>
</feature>
<feature type="region of interest" description="Disordered" evidence="4">
    <location>
        <begin position="1155"/>
        <end position="1176"/>
    </location>
</feature>
<dbReference type="SMART" id="SM00174">
    <property type="entry name" value="RHO"/>
    <property type="match status" value="1"/>
</dbReference>
<dbReference type="Gene3D" id="3.40.50.300">
    <property type="entry name" value="P-loop containing nucleotide triphosphate hydrolases"/>
    <property type="match status" value="1"/>
</dbReference>
<dbReference type="GO" id="GO:0016192">
    <property type="term" value="P:vesicle-mediated transport"/>
    <property type="evidence" value="ECO:0000318"/>
    <property type="project" value="GO_Central"/>
</dbReference>
<keyword evidence="3" id="KW-0449">Lipoprotein</keyword>
<organism evidence="6 7">
    <name type="scientific">Gallus gallus</name>
    <name type="common">Chicken</name>
    <dbReference type="NCBI Taxonomy" id="9031"/>
    <lineage>
        <taxon>Eukaryota</taxon>
        <taxon>Metazoa</taxon>
        <taxon>Chordata</taxon>
        <taxon>Craniata</taxon>
        <taxon>Vertebrata</taxon>
        <taxon>Euteleostomi</taxon>
        <taxon>Archelosauria</taxon>
        <taxon>Archosauria</taxon>
        <taxon>Dinosauria</taxon>
        <taxon>Saurischia</taxon>
        <taxon>Theropoda</taxon>
        <taxon>Coelurosauria</taxon>
        <taxon>Aves</taxon>
        <taxon>Neognathae</taxon>
        <taxon>Galloanserae</taxon>
        <taxon>Galliformes</taxon>
        <taxon>Phasianidae</taxon>
        <taxon>Phasianinae</taxon>
        <taxon>Gallus</taxon>
    </lineage>
</organism>
<dbReference type="PANTHER" id="PTHR47977">
    <property type="entry name" value="RAS-RELATED PROTEIN RAB"/>
    <property type="match status" value="1"/>
</dbReference>
<evidence type="ECO:0000256" key="1">
    <source>
        <dbReference type="ARBA" id="ARBA00022741"/>
    </source>
</evidence>
<protein>
    <submittedName>
        <fullName evidence="6">RAB44, member RAS onco family</fullName>
    </submittedName>
</protein>
<evidence type="ECO:0000256" key="3">
    <source>
        <dbReference type="ARBA" id="ARBA00023288"/>
    </source>
</evidence>
<dbReference type="InterPro" id="IPR027417">
    <property type="entry name" value="P-loop_NTPase"/>
</dbReference>
<dbReference type="PROSITE" id="PS51419">
    <property type="entry name" value="RAB"/>
    <property type="match status" value="1"/>
</dbReference>
<reference evidence="6" key="3">
    <citation type="submission" date="2025-09" db="UniProtKB">
        <authorList>
            <consortium name="Ensembl"/>
        </authorList>
    </citation>
    <scope>IDENTIFICATION</scope>
    <source>
        <strain evidence="6">broiler</strain>
    </source>
</reference>
<dbReference type="PROSITE" id="PS51417">
    <property type="entry name" value="ARF"/>
    <property type="match status" value="1"/>
</dbReference>
<feature type="region of interest" description="Disordered" evidence="4">
    <location>
        <begin position="316"/>
        <end position="346"/>
    </location>
</feature>
<dbReference type="Ensembl" id="ENSGALT00010062534.1">
    <property type="protein sequence ID" value="ENSGALP00010038667.1"/>
    <property type="gene ID" value="ENSGALG00010025623.1"/>
</dbReference>
<feature type="domain" description="EF-hand" evidence="5">
    <location>
        <begin position="69"/>
        <end position="104"/>
    </location>
</feature>
<keyword evidence="7" id="KW-1185">Reference proteome</keyword>
<dbReference type="InterPro" id="IPR001806">
    <property type="entry name" value="Small_GTPase"/>
</dbReference>
<name>A0A8V1A3R6_CHICK</name>
<evidence type="ECO:0000313" key="6">
    <source>
        <dbReference type="Ensembl" id="ENSGALP00010038667.1"/>
    </source>
</evidence>
<dbReference type="SUPFAM" id="SSF47473">
    <property type="entry name" value="EF-hand"/>
    <property type="match status" value="1"/>
</dbReference>
<dbReference type="FunFam" id="3.40.50.300:FF:001129">
    <property type="entry name" value="ras-related protein Rab-44 isoform X2"/>
    <property type="match status" value="1"/>
</dbReference>
<dbReference type="SMART" id="SM00176">
    <property type="entry name" value="RAN"/>
    <property type="match status" value="1"/>
</dbReference>
<evidence type="ECO:0000259" key="5">
    <source>
        <dbReference type="PROSITE" id="PS50222"/>
    </source>
</evidence>
<dbReference type="SMART" id="SM00175">
    <property type="entry name" value="RAB"/>
    <property type="match status" value="1"/>
</dbReference>
<dbReference type="OrthoDB" id="9396170at2759"/>
<dbReference type="GO" id="GO:0005525">
    <property type="term" value="F:GTP binding"/>
    <property type="evidence" value="ECO:0000318"/>
    <property type="project" value="GO_Central"/>
</dbReference>
<gene>
    <name evidence="6" type="primary">RAB44</name>
</gene>
<dbReference type="Proteomes" id="UP000000539">
    <property type="component" value="Chromosome 26"/>
</dbReference>
<accession>A0A8V1A3R6</accession>
<dbReference type="SUPFAM" id="SSF52540">
    <property type="entry name" value="P-loop containing nucleoside triphosphate hydrolases"/>
    <property type="match status" value="1"/>
</dbReference>
<proteinExistence type="predicted"/>
<feature type="region of interest" description="Disordered" evidence="4">
    <location>
        <begin position="1"/>
        <end position="32"/>
    </location>
</feature>
<evidence type="ECO:0000256" key="4">
    <source>
        <dbReference type="SAM" id="MobiDB-lite"/>
    </source>
</evidence>
<dbReference type="GO" id="GO:0005509">
    <property type="term" value="F:calcium ion binding"/>
    <property type="evidence" value="ECO:0007669"/>
    <property type="project" value="InterPro"/>
</dbReference>
<keyword evidence="2" id="KW-0342">GTP-binding</keyword>
<dbReference type="PRINTS" id="PR00449">
    <property type="entry name" value="RASTRNSFRMNG"/>
</dbReference>
<dbReference type="SMART" id="SM00173">
    <property type="entry name" value="RAS"/>
    <property type="match status" value="1"/>
</dbReference>
<dbReference type="Pfam" id="PF00071">
    <property type="entry name" value="Ras"/>
    <property type="match status" value="1"/>
</dbReference>
<evidence type="ECO:0000256" key="2">
    <source>
        <dbReference type="ARBA" id="ARBA00023134"/>
    </source>
</evidence>
<dbReference type="CDD" id="cd00154">
    <property type="entry name" value="Rab"/>
    <property type="match status" value="1"/>
</dbReference>
<dbReference type="InterPro" id="IPR011992">
    <property type="entry name" value="EF-hand-dom_pair"/>
</dbReference>